<organism evidence="3 4">
    <name type="scientific">Dipodomys ordii</name>
    <name type="common">Ord's kangaroo rat</name>
    <dbReference type="NCBI Taxonomy" id="10020"/>
    <lineage>
        <taxon>Eukaryota</taxon>
        <taxon>Metazoa</taxon>
        <taxon>Chordata</taxon>
        <taxon>Craniata</taxon>
        <taxon>Vertebrata</taxon>
        <taxon>Euteleostomi</taxon>
        <taxon>Mammalia</taxon>
        <taxon>Eutheria</taxon>
        <taxon>Euarchontoglires</taxon>
        <taxon>Glires</taxon>
        <taxon>Rodentia</taxon>
        <taxon>Castorimorpha</taxon>
        <taxon>Heteromyidae</taxon>
        <taxon>Dipodomyinae</taxon>
        <taxon>Dipodomys</taxon>
    </lineage>
</organism>
<feature type="compositionally biased region" description="Polar residues" evidence="1">
    <location>
        <begin position="980"/>
        <end position="1001"/>
    </location>
</feature>
<evidence type="ECO:0000259" key="2">
    <source>
        <dbReference type="Pfam" id="PF15262"/>
    </source>
</evidence>
<dbReference type="InterPro" id="IPR026713">
    <property type="entry name" value="CRACD-like"/>
</dbReference>
<feature type="region of interest" description="Disordered" evidence="1">
    <location>
        <begin position="1625"/>
        <end position="1675"/>
    </location>
</feature>
<dbReference type="GeneID" id="105988200"/>
<dbReference type="OrthoDB" id="8869651at2759"/>
<dbReference type="FunCoup" id="A0A1S3FF22">
    <property type="interactions" value="9"/>
</dbReference>
<protein>
    <submittedName>
        <fullName evidence="4">Uncharacterized protein KIAA1210 homolog</fullName>
    </submittedName>
</protein>
<dbReference type="InParanoid" id="A0A1S3FF22"/>
<accession>A0A1S3FF22</accession>
<gene>
    <name evidence="4" type="primary">Kiaa1210</name>
</gene>
<feature type="region of interest" description="Disordered" evidence="1">
    <location>
        <begin position="1182"/>
        <end position="1217"/>
    </location>
</feature>
<feature type="compositionally biased region" description="Low complexity" evidence="1">
    <location>
        <begin position="1"/>
        <end position="14"/>
    </location>
</feature>
<dbReference type="InterPro" id="IPR028030">
    <property type="entry name" value="DUF4592"/>
</dbReference>
<feature type="domain" description="DUF4592" evidence="2">
    <location>
        <begin position="228"/>
        <end position="298"/>
    </location>
</feature>
<feature type="region of interest" description="Disordered" evidence="1">
    <location>
        <begin position="1747"/>
        <end position="1773"/>
    </location>
</feature>
<feature type="region of interest" description="Disordered" evidence="1">
    <location>
        <begin position="36"/>
        <end position="80"/>
    </location>
</feature>
<evidence type="ECO:0000313" key="4">
    <source>
        <dbReference type="RefSeq" id="XP_012875198.1"/>
    </source>
</evidence>
<feature type="compositionally biased region" description="Basic and acidic residues" evidence="1">
    <location>
        <begin position="610"/>
        <end position="650"/>
    </location>
</feature>
<dbReference type="PANTHER" id="PTHR47743:SF2">
    <property type="entry name" value="ACROSOMAL PROTEIN KIAA1210"/>
    <property type="match status" value="1"/>
</dbReference>
<feature type="region of interest" description="Disordered" evidence="1">
    <location>
        <begin position="562"/>
        <end position="657"/>
    </location>
</feature>
<feature type="region of interest" description="Disordered" evidence="1">
    <location>
        <begin position="311"/>
        <end position="354"/>
    </location>
</feature>
<sequence>MAESISEVSSSQEILDMGDEGKKKSKFRVFKNFFGKKKKKSSDDTQGGKALKPSLSSSNIMTSLKPIQESQQIELRSRSSMGNKALSHDSIFMLDPESERPTKQCSPVEVQRGRPLEKSLVSRTLPTDGMVNIMGTEVVFSPLAIKEREGNTELVTKCVDPWLESRIYSQQIVALLCYRRKSNIWEVFSLQVSPQHPRNTTFSPARIQSGTTRKLEETLIDNDVSKNLQKKQFSNKISLKKSLAELSPESAHLQSAMCSCPSNAYQQADFSIPATNESCLDSSAARHKMALNPRKQKKKIILIQKPKQEEPIPSLVSEEEKNPTRTREAVQKKVKKSNAGLSTRDQNKTDMCDQKTTDQAPNIVVAGNQVHSMSIAVGKKCRRKLTLEYGFRRDRLPNPLHDLGNITEFSPSNKNDKEGLLWLQPLEKQGMEVRSNKGDLEKGNAKASFEAKRASEPQLTSGDPEFTSGDVSRHHKDEAAGAKKKEVNSSLLPLAERLPTTQEENMLSRAADAQLLMSPSDQSEEQNASSSNAQCKMEQAQSVPTICKEKSCGNVVQVFTGNVPSMTSPSPEGDISTDRLPPRSLPQPLEATRVEKDSTTLKSNSEENSSEEKQTPDHHIQSSWKHKGDPKVFSKSENASKELSNLEKKGTPGYSSQFMRKPQDEAIFLDSNSYVEKYNSADDMSSSEEDLSLQQADRTLKKPKEADASSVSMKIPTEECNVSVKQIPPSHPAQPITQNPIQQTEPVEKIPPSHSFQSDLEKVAVEWSIIMEKPMAHKAPPKRPRKKLEQRISTPEITSQREVVPVPISPPVAKPIATQEVSVHVQSTIIEGNVSMESPKGPPQPLAKPLVKKEILLGAEGGRIERRVSMESLLPKSSSMHPFNQQQMTVTSRSVSAEGCIALDPRPPGNSFQSWLNSPMERQVSLFPESKAVERGISTESLPAKILPKPPQKSKFHTSMMMSSETVAAEKAISGDHSKSSSQILPSPAGQQISSAHSNTAEEPILTKPLPARFPPESSGRPHVQSQMIQDTGSTSAQWTNHMELKPANHTLQARINRKFKQHISLCPENAEEEGSIMMETTASRHHSRPQLFSPIQQVSEGLENTATELENSMGSPSPQMPAHSVMRLAINPPVSLGPVSNSAQCSSLVESKPLKPPLQPGMNEAFKQQLSACLENTATQRSISTELRPRRHHSQPPVRPKIKPDMSSSLMSAEWSGPVRPMSPRYVYQSCMSPKSEHQVAPDAKALVRMHSLSKELGFPRQHSPSVGTQDAPKVTSALENLEEFLNGKPAPLKHSPPFSRRSKVKEISSRLENKVVEEDITTKAQAHRDPSQSFVKFMAQQIFSDSPPVEEKVYVDPVASKHHSKSLLKLKVEQQVFSDWGNVVPEGSISFKKPHMKHQQQSWAKPEEPHVFSHSASFPAMKNMSKKQLPTRKISKVTGKPEYRPDISMSVNFPEEWRSVDEQLLSPYPFQAWKVSEIWPLMASTSSGSVSGEESNREELLPSSNIFKAFGNTEYWQQVSTGFRRATFENSGNWFLQKNEPLIKKTKKHSAGPEDFLKSILIPTNKPGKFIVGPAQTMLNTFDVYSKEDALQGGNENHDNHSCFPTNEMDDVENIFGIRLRKTHSSSKHKSEKQDPVSQLPSQALGPTSSSADKEPKIRRNVSPKCLDNSDYLEPTFNSAETQQSNPKSEGLVKKQPACKIAGKPPGQQSDQATLEPDWITMAKQKQRNFPSCIPMKELNINNTAENKAETNEPKSESFTRSQTKKEKKKELTNLIGVGVAFEDEYTSTKKEAKRSSSLPARLHWPDEPVEPNDGNEPVWFSLAKKKARAWSHMAEIITK</sequence>
<feature type="region of interest" description="Disordered" evidence="1">
    <location>
        <begin position="432"/>
        <end position="500"/>
    </location>
</feature>
<dbReference type="CTD" id="57481"/>
<evidence type="ECO:0000256" key="1">
    <source>
        <dbReference type="SAM" id="MobiDB-lite"/>
    </source>
</evidence>
<dbReference type="KEGG" id="dord:105988200"/>
<dbReference type="RefSeq" id="XP_012875198.1">
    <property type="nucleotide sequence ID" value="XM_013019744.1"/>
</dbReference>
<feature type="compositionally biased region" description="Basic and acidic residues" evidence="1">
    <location>
        <begin position="432"/>
        <end position="455"/>
    </location>
</feature>
<feature type="compositionally biased region" description="Polar residues" evidence="1">
    <location>
        <begin position="68"/>
        <end position="80"/>
    </location>
</feature>
<feature type="compositionally biased region" description="Basic and acidic residues" evidence="1">
    <location>
        <begin position="1749"/>
        <end position="1760"/>
    </location>
</feature>
<feature type="compositionally biased region" description="Basic and acidic residues" evidence="1">
    <location>
        <begin position="471"/>
        <end position="487"/>
    </location>
</feature>
<feature type="compositionally biased region" description="Polar residues" evidence="1">
    <location>
        <begin position="1638"/>
        <end position="1653"/>
    </location>
</feature>
<evidence type="ECO:0000313" key="3">
    <source>
        <dbReference type="Proteomes" id="UP000081671"/>
    </source>
</evidence>
<feature type="region of interest" description="Disordered" evidence="1">
    <location>
        <begin position="1788"/>
        <end position="1818"/>
    </location>
</feature>
<proteinExistence type="predicted"/>
<dbReference type="Proteomes" id="UP000081671">
    <property type="component" value="Unplaced"/>
</dbReference>
<keyword evidence="3" id="KW-1185">Reference proteome</keyword>
<feature type="region of interest" description="Disordered" evidence="1">
    <location>
        <begin position="1"/>
        <end position="21"/>
    </location>
</feature>
<feature type="region of interest" description="Disordered" evidence="1">
    <location>
        <begin position="969"/>
        <end position="1036"/>
    </location>
</feature>
<name>A0A1S3FF22_DIPOR</name>
<dbReference type="PANTHER" id="PTHR47743">
    <property type="entry name" value="KIAA1210 / KIAA1211 FAMILY MEMBER"/>
    <property type="match status" value="1"/>
</dbReference>
<feature type="compositionally biased region" description="Polar residues" evidence="1">
    <location>
        <begin position="1024"/>
        <end position="1036"/>
    </location>
</feature>
<feature type="compositionally biased region" description="Basic and acidic residues" evidence="1">
    <location>
        <begin position="318"/>
        <end position="331"/>
    </location>
</feature>
<dbReference type="Pfam" id="PF15262">
    <property type="entry name" value="DUF4592"/>
    <property type="match status" value="1"/>
</dbReference>
<reference evidence="4" key="1">
    <citation type="submission" date="2025-08" db="UniProtKB">
        <authorList>
            <consortium name="RefSeq"/>
        </authorList>
    </citation>
    <scope>IDENTIFICATION</scope>
    <source>
        <tissue evidence="4">Kidney</tissue>
    </source>
</reference>
<feature type="compositionally biased region" description="Basic and acidic residues" evidence="1">
    <location>
        <begin position="345"/>
        <end position="354"/>
    </location>
</feature>